<keyword evidence="3 6" id="KW-0812">Transmembrane</keyword>
<feature type="domain" description="EamA" evidence="7">
    <location>
        <begin position="184"/>
        <end position="322"/>
    </location>
</feature>
<comment type="subcellular location">
    <subcellularLocation>
        <location evidence="1 6">Membrane</location>
        <topology evidence="1 6">Multi-pass membrane protein</topology>
    </subcellularLocation>
</comment>
<gene>
    <name evidence="8" type="ORF">CASFOL_016072</name>
</gene>
<evidence type="ECO:0000256" key="5">
    <source>
        <dbReference type="ARBA" id="ARBA00023136"/>
    </source>
</evidence>
<evidence type="ECO:0000313" key="9">
    <source>
        <dbReference type="Proteomes" id="UP001632038"/>
    </source>
</evidence>
<feature type="transmembrane region" description="Helical" evidence="6">
    <location>
        <begin position="138"/>
        <end position="162"/>
    </location>
</feature>
<dbReference type="GO" id="GO:0016020">
    <property type="term" value="C:membrane"/>
    <property type="evidence" value="ECO:0007669"/>
    <property type="project" value="UniProtKB-SubCell"/>
</dbReference>
<dbReference type="PANTHER" id="PTHR31218">
    <property type="entry name" value="WAT1-RELATED PROTEIN"/>
    <property type="match status" value="1"/>
</dbReference>
<dbReference type="InterPro" id="IPR037185">
    <property type="entry name" value="EmrE-like"/>
</dbReference>
<feature type="transmembrane region" description="Helical" evidence="6">
    <location>
        <begin position="44"/>
        <end position="66"/>
    </location>
</feature>
<evidence type="ECO:0000259" key="7">
    <source>
        <dbReference type="Pfam" id="PF00892"/>
    </source>
</evidence>
<evidence type="ECO:0000256" key="3">
    <source>
        <dbReference type="ARBA" id="ARBA00022692"/>
    </source>
</evidence>
<comment type="caution">
    <text evidence="8">The sequence shown here is derived from an EMBL/GenBank/DDBJ whole genome shotgun (WGS) entry which is preliminary data.</text>
</comment>
<proteinExistence type="inferred from homology"/>
<feature type="domain" description="EamA" evidence="7">
    <location>
        <begin position="16"/>
        <end position="148"/>
    </location>
</feature>
<feature type="transmembrane region" description="Helical" evidence="6">
    <location>
        <begin position="248"/>
        <end position="267"/>
    </location>
</feature>
<evidence type="ECO:0000256" key="1">
    <source>
        <dbReference type="ARBA" id="ARBA00004141"/>
    </source>
</evidence>
<dbReference type="Pfam" id="PF00892">
    <property type="entry name" value="EamA"/>
    <property type="match status" value="2"/>
</dbReference>
<evidence type="ECO:0000313" key="8">
    <source>
        <dbReference type="EMBL" id="KAL3641104.1"/>
    </source>
</evidence>
<feature type="transmembrane region" description="Helical" evidence="6">
    <location>
        <begin position="214"/>
        <end position="233"/>
    </location>
</feature>
<sequence>MYTIVNCLKAMDNKKPYIVMIIVQFAYAGMSILSKAAMTEGMNPYVFVAYRQALATLALAPFAFFLERKTAPQLSLTLLIKIALVSTGITMSLNLFYVALKFVSATFATALTNTSPVITFVLAVCLRIESLSIRETHGVVKVIGSAISLLGALICTFARGPALYSDNADLHLPKQSYSKKDWVFGSFIILVANSTWCLWLIMQGPIIKQYPSKLRLVALQCFFSCVSSAVWAYGNERNIESWKINCNIDIFSVIYCGVIINAIAYWLQVWVSDKKGPVFAGSFGPLALVITAIFSAFVFREILHWGSVCGAILLVIGLYGILWGKSREEKAEEIKIEAEKEGGEKEEEDIC</sequence>
<keyword evidence="4 6" id="KW-1133">Transmembrane helix</keyword>
<evidence type="ECO:0000256" key="6">
    <source>
        <dbReference type="RuleBase" id="RU363077"/>
    </source>
</evidence>
<feature type="transmembrane region" description="Helical" evidence="6">
    <location>
        <begin position="182"/>
        <end position="202"/>
    </location>
</feature>
<dbReference type="Proteomes" id="UP001632038">
    <property type="component" value="Unassembled WGS sequence"/>
</dbReference>
<keyword evidence="5 6" id="KW-0472">Membrane</keyword>
<feature type="transmembrane region" description="Helical" evidence="6">
    <location>
        <begin position="105"/>
        <end position="126"/>
    </location>
</feature>
<feature type="transmembrane region" description="Helical" evidence="6">
    <location>
        <begin position="279"/>
        <end position="299"/>
    </location>
</feature>
<dbReference type="InterPro" id="IPR030184">
    <property type="entry name" value="WAT1-related"/>
</dbReference>
<dbReference type="EMBL" id="JAVIJP010000017">
    <property type="protein sequence ID" value="KAL3641104.1"/>
    <property type="molecule type" value="Genomic_DNA"/>
</dbReference>
<accession>A0ABD3DJ15</accession>
<evidence type="ECO:0000256" key="4">
    <source>
        <dbReference type="ARBA" id="ARBA00022989"/>
    </source>
</evidence>
<protein>
    <recommendedName>
        <fullName evidence="6">WAT1-related protein</fullName>
    </recommendedName>
</protein>
<evidence type="ECO:0000256" key="2">
    <source>
        <dbReference type="ARBA" id="ARBA00007635"/>
    </source>
</evidence>
<comment type="similarity">
    <text evidence="2 6">Belongs to the drug/metabolite transporter (DMT) superfamily. Plant drug/metabolite exporter (P-DME) (TC 2.A.7.4) family.</text>
</comment>
<keyword evidence="9" id="KW-1185">Reference proteome</keyword>
<dbReference type="InterPro" id="IPR000620">
    <property type="entry name" value="EamA_dom"/>
</dbReference>
<feature type="transmembrane region" description="Helical" evidence="6">
    <location>
        <begin position="78"/>
        <end position="99"/>
    </location>
</feature>
<feature type="transmembrane region" description="Helical" evidence="6">
    <location>
        <begin position="17"/>
        <end position="38"/>
    </location>
</feature>
<dbReference type="AlphaFoldDB" id="A0ABD3DJ15"/>
<reference evidence="9" key="1">
    <citation type="journal article" date="2024" name="IScience">
        <title>Strigolactones Initiate the Formation of Haustorium-like Structures in Castilleja.</title>
        <authorList>
            <person name="Buerger M."/>
            <person name="Peterson D."/>
            <person name="Chory J."/>
        </authorList>
    </citation>
    <scope>NUCLEOTIDE SEQUENCE [LARGE SCALE GENOMIC DNA]</scope>
</reference>
<feature type="transmembrane region" description="Helical" evidence="6">
    <location>
        <begin position="305"/>
        <end position="324"/>
    </location>
</feature>
<dbReference type="SUPFAM" id="SSF103481">
    <property type="entry name" value="Multidrug resistance efflux transporter EmrE"/>
    <property type="match status" value="2"/>
</dbReference>
<name>A0ABD3DJ15_9LAMI</name>
<organism evidence="8 9">
    <name type="scientific">Castilleja foliolosa</name>
    <dbReference type="NCBI Taxonomy" id="1961234"/>
    <lineage>
        <taxon>Eukaryota</taxon>
        <taxon>Viridiplantae</taxon>
        <taxon>Streptophyta</taxon>
        <taxon>Embryophyta</taxon>
        <taxon>Tracheophyta</taxon>
        <taxon>Spermatophyta</taxon>
        <taxon>Magnoliopsida</taxon>
        <taxon>eudicotyledons</taxon>
        <taxon>Gunneridae</taxon>
        <taxon>Pentapetalae</taxon>
        <taxon>asterids</taxon>
        <taxon>lamiids</taxon>
        <taxon>Lamiales</taxon>
        <taxon>Orobanchaceae</taxon>
        <taxon>Pedicularideae</taxon>
        <taxon>Castillejinae</taxon>
        <taxon>Castilleja</taxon>
    </lineage>
</organism>